<gene>
    <name evidence="2" type="ORF">CKO28_19055</name>
</gene>
<dbReference type="Proteomes" id="UP001296873">
    <property type="component" value="Unassembled WGS sequence"/>
</dbReference>
<evidence type="ECO:0000313" key="2">
    <source>
        <dbReference type="EMBL" id="MBK1670138.1"/>
    </source>
</evidence>
<feature type="compositionally biased region" description="Basic and acidic residues" evidence="1">
    <location>
        <begin position="1"/>
        <end position="18"/>
    </location>
</feature>
<comment type="caution">
    <text evidence="2">The sequence shown here is derived from an EMBL/GenBank/DDBJ whole genome shotgun (WGS) entry which is preliminary data.</text>
</comment>
<evidence type="ECO:0008006" key="4">
    <source>
        <dbReference type="Google" id="ProtNLM"/>
    </source>
</evidence>
<keyword evidence="3" id="KW-1185">Reference proteome</keyword>
<protein>
    <recommendedName>
        <fullName evidence="4">Hemin uptake protein HemP</fullName>
    </recommendedName>
</protein>
<proteinExistence type="predicted"/>
<dbReference type="EMBL" id="NRRL01000076">
    <property type="protein sequence ID" value="MBK1670138.1"/>
    <property type="molecule type" value="Genomic_DNA"/>
</dbReference>
<dbReference type="Pfam" id="PF10636">
    <property type="entry name" value="hemP"/>
    <property type="match status" value="1"/>
</dbReference>
<evidence type="ECO:0000256" key="1">
    <source>
        <dbReference type="SAM" id="MobiDB-lite"/>
    </source>
</evidence>
<dbReference type="RefSeq" id="WP_200342489.1">
    <property type="nucleotide sequence ID" value="NZ_NRRL01000076.1"/>
</dbReference>
<accession>A0ABS1DIM4</accession>
<name>A0ABS1DIM4_9PROT</name>
<evidence type="ECO:0000313" key="3">
    <source>
        <dbReference type="Proteomes" id="UP001296873"/>
    </source>
</evidence>
<dbReference type="Gene3D" id="2.10.70.10">
    <property type="entry name" value="Complement Module, domain 1"/>
    <property type="match status" value="1"/>
</dbReference>
<dbReference type="InterPro" id="IPR019600">
    <property type="entry name" value="Hemin_uptake_protein_HemP"/>
</dbReference>
<organism evidence="2 3">
    <name type="scientific">Rhodovibrio sodomensis</name>
    <dbReference type="NCBI Taxonomy" id="1088"/>
    <lineage>
        <taxon>Bacteria</taxon>
        <taxon>Pseudomonadati</taxon>
        <taxon>Pseudomonadota</taxon>
        <taxon>Alphaproteobacteria</taxon>
        <taxon>Rhodospirillales</taxon>
        <taxon>Rhodovibrionaceae</taxon>
        <taxon>Rhodovibrio</taxon>
    </lineage>
</organism>
<sequence>MSEQRHPDQKPDGSHRPVEPAGPRIIRSSDMFAEAHEVIIEHQGATYRLRQTSLGKLILTK</sequence>
<reference evidence="2 3" key="1">
    <citation type="journal article" date="2020" name="Microorganisms">
        <title>Osmotic Adaptation and Compatible Solute Biosynthesis of Phototrophic Bacteria as Revealed from Genome Analyses.</title>
        <authorList>
            <person name="Imhoff J.F."/>
            <person name="Rahn T."/>
            <person name="Kunzel S."/>
            <person name="Keller A."/>
            <person name="Neulinger S.C."/>
        </authorList>
    </citation>
    <scope>NUCLEOTIDE SEQUENCE [LARGE SCALE GENOMIC DNA]</scope>
    <source>
        <strain evidence="2 3">DSM 9895</strain>
    </source>
</reference>
<feature type="region of interest" description="Disordered" evidence="1">
    <location>
        <begin position="1"/>
        <end position="24"/>
    </location>
</feature>